<protein>
    <submittedName>
        <fullName evidence="7">Fis family transcriptional regulator</fullName>
    </submittedName>
</protein>
<evidence type="ECO:0000256" key="1">
    <source>
        <dbReference type="ARBA" id="ARBA00022741"/>
    </source>
</evidence>
<dbReference type="Pfam" id="PF02954">
    <property type="entry name" value="HTH_8"/>
    <property type="match status" value="1"/>
</dbReference>
<keyword evidence="5" id="KW-0804">Transcription</keyword>
<dbReference type="GO" id="GO:0043565">
    <property type="term" value="F:sequence-specific DNA binding"/>
    <property type="evidence" value="ECO:0007669"/>
    <property type="project" value="InterPro"/>
</dbReference>
<gene>
    <name evidence="7" type="ORF">EQU24_20475</name>
</gene>
<dbReference type="InterPro" id="IPR035965">
    <property type="entry name" value="PAS-like_dom_sf"/>
</dbReference>
<dbReference type="SUPFAM" id="SSF46689">
    <property type="entry name" value="Homeodomain-like"/>
    <property type="match status" value="1"/>
</dbReference>
<dbReference type="SUPFAM" id="SSF52540">
    <property type="entry name" value="P-loop containing nucleoside triphosphate hydrolases"/>
    <property type="match status" value="1"/>
</dbReference>
<dbReference type="EMBL" id="CP035467">
    <property type="protein sequence ID" value="QCW84342.1"/>
    <property type="molecule type" value="Genomic_DNA"/>
</dbReference>
<evidence type="ECO:0000259" key="6">
    <source>
        <dbReference type="PROSITE" id="PS50045"/>
    </source>
</evidence>
<keyword evidence="3" id="KW-0805">Transcription regulation</keyword>
<evidence type="ECO:0000256" key="4">
    <source>
        <dbReference type="ARBA" id="ARBA00023125"/>
    </source>
</evidence>
<dbReference type="OrthoDB" id="9804019at2"/>
<sequence length="438" mass="48786">MQINSFTLNSLLETHDLPFIIVNAAQQIVGVNRAWENHFGQTRESILGNACCNNPGDCRHRRFFQTLEPYAGLFSDTLDEREYLLKVRGYPLLDTDGTLYLGESVLTAGASEPQDKSPKMVGTSSAFINLKSNLQKAAQSNVPVMLNGETGTGKELAAEFIHRQSQNAYGEFVIVDCTVLGEDLFESELFGHEKGSFTGAASAKKGLFELADGGTLFLDEVGELPVSLQPKLLRALESGQFRRVGGTTSLTSTVRVVTATHRNLGEMVRNGLFREDLFYRLSVFPLEIPALRDRIEDMPALVGHFLKSFGQRDCCVYSTTKAAMQKLMQHKWPGNIRELKNCLQLATCLCKNHTIDELDISIMRRQGATLKPGMIERRGQGAVIEDTGASNINPLDTIEAEFIRSLIKKYQGNRKLIASEMNISERTLYRKLNRLNIN</sequence>
<dbReference type="FunFam" id="3.40.50.300:FF:000006">
    <property type="entry name" value="DNA-binding transcriptional regulator NtrC"/>
    <property type="match status" value="1"/>
</dbReference>
<dbReference type="InterPro" id="IPR027417">
    <property type="entry name" value="P-loop_NTPase"/>
</dbReference>
<evidence type="ECO:0000256" key="2">
    <source>
        <dbReference type="ARBA" id="ARBA00022840"/>
    </source>
</evidence>
<proteinExistence type="predicted"/>
<dbReference type="Proteomes" id="UP000305881">
    <property type="component" value="Chromosome"/>
</dbReference>
<dbReference type="STRING" id="675511.GCA_000341735_03330"/>
<reference evidence="8" key="1">
    <citation type="journal article" date="2019" name="J. Bacteriol.">
        <title>A Mutagenic Screen Identifies a TonB-Dependent Receptor Required for the Lanthanide Metal Switch in the Type I Methanotroph 'Methylotuvimicrobium buryatense' 5GB1C.</title>
        <authorList>
            <person name="Groom J.D."/>
            <person name="Ford S.M."/>
            <person name="Pesesky M.W."/>
            <person name="Lidstrom M.E."/>
        </authorList>
    </citation>
    <scope>NUCLEOTIDE SEQUENCE [LARGE SCALE GENOMIC DNA]</scope>
    <source>
        <strain evidence="8">5GB1C</strain>
    </source>
</reference>
<name>A0A4P9US41_METBY</name>
<accession>A0A4P9US41</accession>
<dbReference type="Gene3D" id="3.40.50.300">
    <property type="entry name" value="P-loop containing nucleotide triphosphate hydrolases"/>
    <property type="match status" value="1"/>
</dbReference>
<keyword evidence="4" id="KW-0238">DNA-binding</keyword>
<dbReference type="AlphaFoldDB" id="A0A4P9US41"/>
<keyword evidence="2" id="KW-0067">ATP-binding</keyword>
<dbReference type="Gene3D" id="1.10.10.60">
    <property type="entry name" value="Homeodomain-like"/>
    <property type="match status" value="1"/>
</dbReference>
<dbReference type="Gene3D" id="1.10.8.60">
    <property type="match status" value="1"/>
</dbReference>
<dbReference type="PROSITE" id="PS00676">
    <property type="entry name" value="SIGMA54_INTERACT_2"/>
    <property type="match status" value="1"/>
</dbReference>
<organism evidence="7 8">
    <name type="scientific">Methylotuvimicrobium buryatense</name>
    <name type="common">Methylomicrobium buryatense</name>
    <dbReference type="NCBI Taxonomy" id="95641"/>
    <lineage>
        <taxon>Bacteria</taxon>
        <taxon>Pseudomonadati</taxon>
        <taxon>Pseudomonadota</taxon>
        <taxon>Gammaproteobacteria</taxon>
        <taxon>Methylococcales</taxon>
        <taxon>Methylococcaceae</taxon>
        <taxon>Methylotuvimicrobium</taxon>
    </lineage>
</organism>
<dbReference type="SUPFAM" id="SSF55785">
    <property type="entry name" value="PYP-like sensor domain (PAS domain)"/>
    <property type="match status" value="1"/>
</dbReference>
<keyword evidence="1" id="KW-0547">Nucleotide-binding</keyword>
<feature type="domain" description="Sigma-54 factor interaction" evidence="6">
    <location>
        <begin position="120"/>
        <end position="348"/>
    </location>
</feature>
<dbReference type="PROSITE" id="PS50045">
    <property type="entry name" value="SIGMA54_INTERACT_4"/>
    <property type="match status" value="1"/>
</dbReference>
<dbReference type="RefSeq" id="WP_017841770.1">
    <property type="nucleotide sequence ID" value="NZ_CP035467.1"/>
</dbReference>
<evidence type="ECO:0000313" key="7">
    <source>
        <dbReference type="EMBL" id="QCW84342.1"/>
    </source>
</evidence>
<dbReference type="Pfam" id="PF00158">
    <property type="entry name" value="Sigma54_activat"/>
    <property type="match status" value="1"/>
</dbReference>
<dbReference type="KEGG" id="mbur:EQU24_20475"/>
<dbReference type="GO" id="GO:0005524">
    <property type="term" value="F:ATP binding"/>
    <property type="evidence" value="ECO:0007669"/>
    <property type="project" value="UniProtKB-KW"/>
</dbReference>
<evidence type="ECO:0000256" key="3">
    <source>
        <dbReference type="ARBA" id="ARBA00023015"/>
    </source>
</evidence>
<dbReference type="InterPro" id="IPR025943">
    <property type="entry name" value="Sigma_54_int_dom_ATP-bd_2"/>
</dbReference>
<evidence type="ECO:0000313" key="8">
    <source>
        <dbReference type="Proteomes" id="UP000305881"/>
    </source>
</evidence>
<dbReference type="SMART" id="SM00382">
    <property type="entry name" value="AAA"/>
    <property type="match status" value="1"/>
</dbReference>
<dbReference type="InterPro" id="IPR009057">
    <property type="entry name" value="Homeodomain-like_sf"/>
</dbReference>
<dbReference type="InterPro" id="IPR002197">
    <property type="entry name" value="HTH_Fis"/>
</dbReference>
<dbReference type="InterPro" id="IPR002078">
    <property type="entry name" value="Sigma_54_int"/>
</dbReference>
<dbReference type="PROSITE" id="PS00688">
    <property type="entry name" value="SIGMA54_INTERACT_3"/>
    <property type="match status" value="1"/>
</dbReference>
<dbReference type="GO" id="GO:0006355">
    <property type="term" value="P:regulation of DNA-templated transcription"/>
    <property type="evidence" value="ECO:0007669"/>
    <property type="project" value="InterPro"/>
</dbReference>
<dbReference type="Pfam" id="PF25601">
    <property type="entry name" value="AAA_lid_14"/>
    <property type="match status" value="1"/>
</dbReference>
<dbReference type="InterPro" id="IPR058031">
    <property type="entry name" value="AAA_lid_NorR"/>
</dbReference>
<dbReference type="PANTHER" id="PTHR32071">
    <property type="entry name" value="TRANSCRIPTIONAL REGULATORY PROTEIN"/>
    <property type="match status" value="1"/>
</dbReference>
<dbReference type="InterPro" id="IPR003593">
    <property type="entry name" value="AAA+_ATPase"/>
</dbReference>
<dbReference type="CDD" id="cd00009">
    <property type="entry name" value="AAA"/>
    <property type="match status" value="1"/>
</dbReference>
<keyword evidence="8" id="KW-1185">Reference proteome</keyword>
<dbReference type="InterPro" id="IPR025944">
    <property type="entry name" value="Sigma_54_int_dom_CS"/>
</dbReference>
<evidence type="ECO:0000256" key="5">
    <source>
        <dbReference type="ARBA" id="ARBA00023163"/>
    </source>
</evidence>